<sequence length="118" mass="13432">MGLPQTSDLLDTTAFISKIMVLELPMDPALALLGLTKGFVDKGSDRTLLQLLMYYARKQIILKWNRPDPPTLATWKELVNKALPCYKAAYFARGCMDKFIDIWMIWVLNPATNSPHVF</sequence>
<name>A0A974HVV2_XENLA</name>
<protein>
    <submittedName>
        <fullName evidence="1">Uncharacterized protein</fullName>
    </submittedName>
</protein>
<accession>A0A974HVV2</accession>
<proteinExistence type="predicted"/>
<evidence type="ECO:0000313" key="1">
    <source>
        <dbReference type="EMBL" id="OCT92028.1"/>
    </source>
</evidence>
<dbReference type="EMBL" id="CM004469">
    <property type="protein sequence ID" value="OCT92028.1"/>
    <property type="molecule type" value="Genomic_DNA"/>
</dbReference>
<reference evidence="2" key="1">
    <citation type="journal article" date="2016" name="Nature">
        <title>Genome evolution in the allotetraploid frog Xenopus laevis.</title>
        <authorList>
            <person name="Session A.M."/>
            <person name="Uno Y."/>
            <person name="Kwon T."/>
            <person name="Chapman J.A."/>
            <person name="Toyoda A."/>
            <person name="Takahashi S."/>
            <person name="Fukui A."/>
            <person name="Hikosaka A."/>
            <person name="Suzuki A."/>
            <person name="Kondo M."/>
            <person name="van Heeringen S.J."/>
            <person name="Quigley I."/>
            <person name="Heinz S."/>
            <person name="Ogino H."/>
            <person name="Ochi H."/>
            <person name="Hellsten U."/>
            <person name="Lyons J.B."/>
            <person name="Simakov O."/>
            <person name="Putnam N."/>
            <person name="Stites J."/>
            <person name="Kuroki Y."/>
            <person name="Tanaka T."/>
            <person name="Michiue T."/>
            <person name="Watanabe M."/>
            <person name="Bogdanovic O."/>
            <person name="Lister R."/>
            <person name="Georgiou G."/>
            <person name="Paranjpe S.S."/>
            <person name="van Kruijsbergen I."/>
            <person name="Shu S."/>
            <person name="Carlson J."/>
            <person name="Kinoshita T."/>
            <person name="Ohta Y."/>
            <person name="Mawaribuchi S."/>
            <person name="Jenkins J."/>
            <person name="Grimwood J."/>
            <person name="Schmutz J."/>
            <person name="Mitros T."/>
            <person name="Mozaffari S.V."/>
            <person name="Suzuki Y."/>
            <person name="Haramoto Y."/>
            <person name="Yamamoto T.S."/>
            <person name="Takagi C."/>
            <person name="Heald R."/>
            <person name="Miller K."/>
            <person name="Haudenschild C."/>
            <person name="Kitzman J."/>
            <person name="Nakayama T."/>
            <person name="Izutsu Y."/>
            <person name="Robert J."/>
            <person name="Fortriede J."/>
            <person name="Burns K."/>
            <person name="Lotay V."/>
            <person name="Karimi K."/>
            <person name="Yasuoka Y."/>
            <person name="Dichmann D.S."/>
            <person name="Flajnik M.F."/>
            <person name="Houston D.W."/>
            <person name="Shendure J."/>
            <person name="DuPasquier L."/>
            <person name="Vize P.D."/>
            <person name="Zorn A.M."/>
            <person name="Ito M."/>
            <person name="Marcotte E.M."/>
            <person name="Wallingford J.B."/>
            <person name="Ito Y."/>
            <person name="Asashima M."/>
            <person name="Ueno N."/>
            <person name="Matsuda Y."/>
            <person name="Veenstra G.J."/>
            <person name="Fujiyama A."/>
            <person name="Harland R.M."/>
            <person name="Taira M."/>
            <person name="Rokhsar D.S."/>
        </authorList>
    </citation>
    <scope>NUCLEOTIDE SEQUENCE [LARGE SCALE GENOMIC DNA]</scope>
    <source>
        <strain evidence="2">J</strain>
    </source>
</reference>
<evidence type="ECO:0000313" key="2">
    <source>
        <dbReference type="Proteomes" id="UP000694892"/>
    </source>
</evidence>
<dbReference type="AlphaFoldDB" id="A0A974HVV2"/>
<organism evidence="1 2">
    <name type="scientific">Xenopus laevis</name>
    <name type="common">African clawed frog</name>
    <dbReference type="NCBI Taxonomy" id="8355"/>
    <lineage>
        <taxon>Eukaryota</taxon>
        <taxon>Metazoa</taxon>
        <taxon>Chordata</taxon>
        <taxon>Craniata</taxon>
        <taxon>Vertebrata</taxon>
        <taxon>Euteleostomi</taxon>
        <taxon>Amphibia</taxon>
        <taxon>Batrachia</taxon>
        <taxon>Anura</taxon>
        <taxon>Pipoidea</taxon>
        <taxon>Pipidae</taxon>
        <taxon>Xenopodinae</taxon>
        <taxon>Xenopus</taxon>
        <taxon>Xenopus</taxon>
    </lineage>
</organism>
<dbReference type="Proteomes" id="UP000694892">
    <property type="component" value="Chromosome 2S"/>
</dbReference>
<gene>
    <name evidence="1" type="ORF">XELAEV_18015085mg</name>
</gene>